<dbReference type="Pfam" id="PF17734">
    <property type="entry name" value="Spt46"/>
    <property type="match status" value="1"/>
</dbReference>
<dbReference type="AlphaFoldDB" id="A0A444V4V4"/>
<sequence>MGIPARQVVELDNLDARFIWCHSSKECVESQYKCAGRLRHNRSLASLQIHVEQGWRLGFSCRVFCWKLKDMWERASKMKARRGALMLWRLSSLGEAQKN</sequence>
<proteinExistence type="predicted"/>
<dbReference type="EMBL" id="SCEB01002391">
    <property type="protein sequence ID" value="RXM95436.1"/>
    <property type="molecule type" value="Genomic_DNA"/>
</dbReference>
<organism evidence="1 2">
    <name type="scientific">Acipenser ruthenus</name>
    <name type="common">Sterlet sturgeon</name>
    <dbReference type="NCBI Taxonomy" id="7906"/>
    <lineage>
        <taxon>Eukaryota</taxon>
        <taxon>Metazoa</taxon>
        <taxon>Chordata</taxon>
        <taxon>Craniata</taxon>
        <taxon>Vertebrata</taxon>
        <taxon>Euteleostomi</taxon>
        <taxon>Actinopterygii</taxon>
        <taxon>Chondrostei</taxon>
        <taxon>Acipenseriformes</taxon>
        <taxon>Acipenseridae</taxon>
        <taxon>Acipenser</taxon>
    </lineage>
</organism>
<evidence type="ECO:0000313" key="1">
    <source>
        <dbReference type="EMBL" id="RXM95436.1"/>
    </source>
</evidence>
<comment type="caution">
    <text evidence="1">The sequence shown here is derived from an EMBL/GenBank/DDBJ whole genome shotgun (WGS) entry which is preliminary data.</text>
</comment>
<gene>
    <name evidence="1" type="ORF">EOD39_16886</name>
</gene>
<name>A0A444V4V4_ACIRT</name>
<dbReference type="InterPro" id="IPR040879">
    <property type="entry name" value="Spt46-like"/>
</dbReference>
<dbReference type="Proteomes" id="UP000289886">
    <property type="component" value="Unassembled WGS sequence"/>
</dbReference>
<accession>A0A444V4V4</accession>
<reference evidence="1 2" key="1">
    <citation type="submission" date="2019-01" db="EMBL/GenBank/DDBJ databases">
        <title>Draft Genome and Complete Hox-Cluster Characterization of the Sterlet Sturgeon (Acipenser ruthenus).</title>
        <authorList>
            <person name="Wei Q."/>
        </authorList>
    </citation>
    <scope>NUCLEOTIDE SEQUENCE [LARGE SCALE GENOMIC DNA]</scope>
    <source>
        <strain evidence="1">WHYD16114868_AA</strain>
        <tissue evidence="1">Blood</tissue>
    </source>
</reference>
<keyword evidence="2" id="KW-1185">Reference proteome</keyword>
<evidence type="ECO:0000313" key="2">
    <source>
        <dbReference type="Proteomes" id="UP000289886"/>
    </source>
</evidence>
<protein>
    <submittedName>
        <fullName evidence="1">Uncharacterized protein</fullName>
    </submittedName>
</protein>